<dbReference type="Proteomes" id="UP000182961">
    <property type="component" value="Unassembled WGS sequence"/>
</dbReference>
<reference evidence="2" key="1">
    <citation type="submission" date="2016-10" db="EMBL/GenBank/DDBJ databases">
        <authorList>
            <person name="Varghese N."/>
            <person name="Submissions S."/>
        </authorList>
    </citation>
    <scope>NUCLEOTIDE SEQUENCE [LARGE SCALE GENOMIC DNA]</scope>
    <source>
        <strain evidence="2">DSM 4002</strain>
    </source>
</reference>
<dbReference type="EMBL" id="FOUT01000024">
    <property type="protein sequence ID" value="SFN57129.1"/>
    <property type="molecule type" value="Genomic_DNA"/>
</dbReference>
<evidence type="ECO:0000313" key="1">
    <source>
        <dbReference type="EMBL" id="SFN57129.1"/>
    </source>
</evidence>
<dbReference type="AlphaFoldDB" id="A0A1I5A4G9"/>
<sequence>MKKSFVLFCLIIIQNIFSQNTISKRLYEISFCGKPQTVKLVEYPNGTVEGFLKIELTEEKANGKESEIIKKIKFNDTITRKLLADLKSGGIETLKQCNEDVECEKQGFLDGDAISIKIISNKVIKEFYFSEIYPESQNNGKLEEIELRRKVQILATIIDKEINLEKQFSETIKGLKAGTYCYWSGITKICRKHKYIR</sequence>
<proteinExistence type="predicted"/>
<name>A0A1I5A4G9_9FLAO</name>
<organism evidence="1 2">
    <name type="scientific">Flavobacterium succinicans</name>
    <dbReference type="NCBI Taxonomy" id="29536"/>
    <lineage>
        <taxon>Bacteria</taxon>
        <taxon>Pseudomonadati</taxon>
        <taxon>Bacteroidota</taxon>
        <taxon>Flavobacteriia</taxon>
        <taxon>Flavobacteriales</taxon>
        <taxon>Flavobacteriaceae</taxon>
        <taxon>Flavobacterium</taxon>
    </lineage>
</organism>
<keyword evidence="2" id="KW-1185">Reference proteome</keyword>
<accession>A0A1I5A4G9</accession>
<protein>
    <submittedName>
        <fullName evidence="1">Uncharacterized protein</fullName>
    </submittedName>
</protein>
<dbReference type="RefSeq" id="WP_074917762.1">
    <property type="nucleotide sequence ID" value="NZ_CBCRUM010000038.1"/>
</dbReference>
<gene>
    <name evidence="1" type="ORF">SAMN05444143_1241</name>
</gene>
<evidence type="ECO:0000313" key="2">
    <source>
        <dbReference type="Proteomes" id="UP000182961"/>
    </source>
</evidence>